<dbReference type="EC" id="1.3.1.38" evidence="1"/>
<dbReference type="EMBL" id="QTSX02001593">
    <property type="protein sequence ID" value="KAJ9080175.1"/>
    <property type="molecule type" value="Genomic_DNA"/>
</dbReference>
<evidence type="ECO:0000313" key="1">
    <source>
        <dbReference type="EMBL" id="KAJ9080175.1"/>
    </source>
</evidence>
<gene>
    <name evidence="1" type="primary">ETR1_3</name>
    <name evidence="1" type="ORF">DSO57_1027876</name>
</gene>
<protein>
    <submittedName>
        <fullName evidence="1">Mitochondrial 2-enoyl thioester reductase</fullName>
        <ecNumber evidence="1">1.3.1.38</ecNumber>
    </submittedName>
</protein>
<organism evidence="1 2">
    <name type="scientific">Entomophthora muscae</name>
    <dbReference type="NCBI Taxonomy" id="34485"/>
    <lineage>
        <taxon>Eukaryota</taxon>
        <taxon>Fungi</taxon>
        <taxon>Fungi incertae sedis</taxon>
        <taxon>Zoopagomycota</taxon>
        <taxon>Entomophthoromycotina</taxon>
        <taxon>Entomophthoromycetes</taxon>
        <taxon>Entomophthorales</taxon>
        <taxon>Entomophthoraceae</taxon>
        <taxon>Entomophthora</taxon>
    </lineage>
</organism>
<keyword evidence="1" id="KW-0560">Oxidoreductase</keyword>
<comment type="caution">
    <text evidence="1">The sequence shown here is derived from an EMBL/GenBank/DDBJ whole genome shotgun (WGS) entry which is preliminary data.</text>
</comment>
<sequence length="393" mass="43188">MFRFPQLRLRPGRPKILSIGLRKKSSTISPSPAVDFALESEGRALVFENYGSPEKVLSIKRYPRKEPKHDEIEVRFLAAPVNPSDLNQIEGVYPRQPTFIPDFGAVGGNEGVAQIIRVGTSVASSFQPGQWVLPAKPGFGTWRTFATLKPNNIQVLPCQPGHIGLVQASTLSVNPCTAYRMLRDFVKIPKGGCVIQNGSNSGVGRMVIQLCKLSGIKTINIVRDRPELETLKDELHSLGADIVVTNAELRKPEMRNTIKALHPCLGLNCVGGKVVTEMARLLAPGAALVTYGGMSREPVSLPTSLLIFNKISFHGFWMTQWIDDFHSVEPSPRQAMCKELIDMMAADQLHSPPHATLEWIEASSDSTLLEKCLRLFPSSTPGTFSPPKSIFLL</sequence>
<keyword evidence="2" id="KW-1185">Reference proteome</keyword>
<dbReference type="Proteomes" id="UP001165960">
    <property type="component" value="Unassembled WGS sequence"/>
</dbReference>
<name>A0ACC2U080_9FUNG</name>
<accession>A0ACC2U080</accession>
<evidence type="ECO:0000313" key="2">
    <source>
        <dbReference type="Proteomes" id="UP001165960"/>
    </source>
</evidence>
<reference evidence="1" key="1">
    <citation type="submission" date="2022-04" db="EMBL/GenBank/DDBJ databases">
        <title>Genome of the entomopathogenic fungus Entomophthora muscae.</title>
        <authorList>
            <person name="Elya C."/>
            <person name="Lovett B.R."/>
            <person name="Lee E."/>
            <person name="Macias A.M."/>
            <person name="Hajek A.E."/>
            <person name="De Bivort B.L."/>
            <person name="Kasson M.T."/>
            <person name="De Fine Licht H.H."/>
            <person name="Stajich J.E."/>
        </authorList>
    </citation>
    <scope>NUCLEOTIDE SEQUENCE</scope>
    <source>
        <strain evidence="1">Berkeley</strain>
    </source>
</reference>
<proteinExistence type="predicted"/>